<dbReference type="EMBL" id="JACIDX010000026">
    <property type="protein sequence ID" value="MBB3957540.1"/>
    <property type="molecule type" value="Genomic_DNA"/>
</dbReference>
<evidence type="ECO:0000313" key="2">
    <source>
        <dbReference type="EMBL" id="MBB3957540.1"/>
    </source>
</evidence>
<feature type="transmembrane region" description="Helical" evidence="1">
    <location>
        <begin position="96"/>
        <end position="115"/>
    </location>
</feature>
<comment type="caution">
    <text evidence="2">The sequence shown here is derived from an EMBL/GenBank/DDBJ whole genome shotgun (WGS) entry which is preliminary data.</text>
</comment>
<protein>
    <recommendedName>
        <fullName evidence="4">DUF2946 domain-containing protein</fullName>
    </recommendedName>
</protein>
<dbReference type="AlphaFoldDB" id="A0A7W6CL90"/>
<gene>
    <name evidence="2" type="ORF">GGR38_004514</name>
</gene>
<proteinExistence type="predicted"/>
<dbReference type="RefSeq" id="WP_183628935.1">
    <property type="nucleotide sequence ID" value="NZ_JACIDX010000026.1"/>
</dbReference>
<keyword evidence="1" id="KW-0472">Membrane</keyword>
<keyword evidence="1" id="KW-0812">Transmembrane</keyword>
<reference evidence="2 3" key="1">
    <citation type="submission" date="2020-08" db="EMBL/GenBank/DDBJ databases">
        <title>Genomic Encyclopedia of Type Strains, Phase IV (KMG-IV): sequencing the most valuable type-strain genomes for metagenomic binning, comparative biology and taxonomic classification.</title>
        <authorList>
            <person name="Goeker M."/>
        </authorList>
    </citation>
    <scope>NUCLEOTIDE SEQUENCE [LARGE SCALE GENOMIC DNA]</scope>
    <source>
        <strain evidence="2 3">DSM 27057</strain>
    </source>
</reference>
<evidence type="ECO:0000313" key="3">
    <source>
        <dbReference type="Proteomes" id="UP000548867"/>
    </source>
</evidence>
<accession>A0A7W6CL90</accession>
<organism evidence="2 3">
    <name type="scientific">Novosphingobium sediminicola</name>
    <dbReference type="NCBI Taxonomy" id="563162"/>
    <lineage>
        <taxon>Bacteria</taxon>
        <taxon>Pseudomonadati</taxon>
        <taxon>Pseudomonadota</taxon>
        <taxon>Alphaproteobacteria</taxon>
        <taxon>Sphingomonadales</taxon>
        <taxon>Sphingomonadaceae</taxon>
        <taxon>Novosphingobium</taxon>
    </lineage>
</organism>
<dbReference type="Proteomes" id="UP000548867">
    <property type="component" value="Unassembled WGS sequence"/>
</dbReference>
<keyword evidence="1" id="KW-1133">Transmembrane helix</keyword>
<name>A0A7W6CL90_9SPHN</name>
<keyword evidence="3" id="KW-1185">Reference proteome</keyword>
<evidence type="ECO:0008006" key="4">
    <source>
        <dbReference type="Google" id="ProtNLM"/>
    </source>
</evidence>
<evidence type="ECO:0000256" key="1">
    <source>
        <dbReference type="SAM" id="Phobius"/>
    </source>
</evidence>
<sequence>MMHLMRKWCFDRHWLAIGLVLLALAVRALLPQGFMPVASSHILTVQICADASGLAHIRQIVVPDRQPDHSDGRDRHTTCAFASHAMPLLGGADVPLLVEALLFVMALALSHVTPVPAQRPTRLRPPLRAPPVFS</sequence>